<dbReference type="InterPro" id="IPR011011">
    <property type="entry name" value="Znf_FYVE_PHD"/>
</dbReference>
<dbReference type="SMART" id="SM00249">
    <property type="entry name" value="PHD"/>
    <property type="match status" value="1"/>
</dbReference>
<evidence type="ECO:0008006" key="10">
    <source>
        <dbReference type="Google" id="ProtNLM"/>
    </source>
</evidence>
<proteinExistence type="predicted"/>
<feature type="region of interest" description="Disordered" evidence="5">
    <location>
        <begin position="678"/>
        <end position="698"/>
    </location>
</feature>
<dbReference type="PANTHER" id="PTHR31569">
    <property type="entry name" value="SWIM-TYPE DOMAIN-CONTAINING PROTEIN"/>
    <property type="match status" value="1"/>
</dbReference>
<dbReference type="InterPro" id="IPR007527">
    <property type="entry name" value="Znf_SWIM"/>
</dbReference>
<name>G7YQQ0_CLOSI</name>
<keyword evidence="3" id="KW-0862">Zinc</keyword>
<dbReference type="Pfam" id="PF21056">
    <property type="entry name" value="ZSWIM1-3_RNaseH-like"/>
    <property type="match status" value="1"/>
</dbReference>
<dbReference type="InterPro" id="IPR048324">
    <property type="entry name" value="ZSWIM1-3_RNaseH-like"/>
</dbReference>
<dbReference type="EMBL" id="DF143989">
    <property type="protein sequence ID" value="GAA55280.1"/>
    <property type="molecule type" value="Genomic_DNA"/>
</dbReference>
<reference key="2">
    <citation type="submission" date="2011-10" db="EMBL/GenBank/DDBJ databases">
        <title>The genome and transcriptome sequence of Clonorchis sinensis provide insights into the carcinogenic liver fluke.</title>
        <authorList>
            <person name="Wang X."/>
            <person name="Huang Y."/>
            <person name="Chen W."/>
            <person name="Liu H."/>
            <person name="Guo L."/>
            <person name="Chen Y."/>
            <person name="Luo F."/>
            <person name="Zhou W."/>
            <person name="Sun J."/>
            <person name="Mao Q."/>
            <person name="Liang P."/>
            <person name="Zhou C."/>
            <person name="Tian Y."/>
            <person name="Men J."/>
            <person name="Lv X."/>
            <person name="Huang L."/>
            <person name="Zhou J."/>
            <person name="Hu Y."/>
            <person name="Li R."/>
            <person name="Zhang F."/>
            <person name="Lei H."/>
            <person name="Li X."/>
            <person name="Hu X."/>
            <person name="Liang C."/>
            <person name="Xu J."/>
            <person name="Wu Z."/>
            <person name="Yu X."/>
        </authorList>
    </citation>
    <scope>NUCLEOTIDE SEQUENCE</scope>
    <source>
        <strain>Henan</strain>
    </source>
</reference>
<evidence type="ECO:0000259" key="7">
    <source>
        <dbReference type="PROSITE" id="PS50966"/>
    </source>
</evidence>
<keyword evidence="1" id="KW-0479">Metal-binding</keyword>
<dbReference type="InterPro" id="IPR019786">
    <property type="entry name" value="Zinc_finger_PHD-type_CS"/>
</dbReference>
<dbReference type="SUPFAM" id="SSF57903">
    <property type="entry name" value="FYVE/PHD zinc finger"/>
    <property type="match status" value="1"/>
</dbReference>
<dbReference type="PROSITE" id="PS50016">
    <property type="entry name" value="ZF_PHD_2"/>
    <property type="match status" value="1"/>
</dbReference>
<dbReference type="InterPro" id="IPR001965">
    <property type="entry name" value="Znf_PHD"/>
</dbReference>
<evidence type="ECO:0000256" key="1">
    <source>
        <dbReference type="ARBA" id="ARBA00022723"/>
    </source>
</evidence>
<dbReference type="Pfam" id="PF00628">
    <property type="entry name" value="PHD"/>
    <property type="match status" value="1"/>
</dbReference>
<dbReference type="Gene3D" id="3.30.40.10">
    <property type="entry name" value="Zinc/RING finger domain, C3HC4 (zinc finger)"/>
    <property type="match status" value="1"/>
</dbReference>
<evidence type="ECO:0000256" key="2">
    <source>
        <dbReference type="ARBA" id="ARBA00022771"/>
    </source>
</evidence>
<keyword evidence="2 4" id="KW-0863">Zinc-finger</keyword>
<evidence type="ECO:0000259" key="6">
    <source>
        <dbReference type="PROSITE" id="PS50016"/>
    </source>
</evidence>
<feature type="domain" description="PHD-type" evidence="6">
    <location>
        <begin position="740"/>
        <end position="796"/>
    </location>
</feature>
<dbReference type="InterPro" id="IPR052579">
    <property type="entry name" value="Zinc_finger_SWIM"/>
</dbReference>
<sequence>MAAVRATSGVDLAESFNETVGIGPFPIFGVFEAKLSQFQRQTGTSYVIRNSISRERQMAKRRLEIPAYHDFYWVQYVCIRNKQRSCPKPKQADFGCPELICLVYEFGSSGMRMSKVNMRHPHITFAHFPSVYYANRRLSAEQESEIFTLMETFHSNVEIRDYVRQHWNIVLTDYDLRNMRSRYREVTQPSNELESIKQLIDNRGYLSVVHCSETRRLKFPGFSLNELKELFSKYNEVLLFDSTTQCNRGSYHLWHVVVIDCHGKGLSVYYGFIENETVESYERVLRYFCKTMPEVNRLKTVICDRHAAQLAAIRKHLPWVRVHLCSFQVVRNFTDRLNNLSAGSLEDKEILLECLKGLVYSRSEEGFNICLQRIRHKNTELCHYLQHNWLPHTSQWAAFARRRDVSFGQGTNNIIEAANRYIKSNLSQSSSLVDCVRAILKRNGRLRTKYSMQVARGLLTGADEALSGDRVLSLLNCLTPYARNLVLENNNITVEVAEGGTDWLKFSDDHVVHLDGLLKCTCSFSNQWLLTCRHMVKACRVRQWDLSGNLSTSRWLMPGLITEPTRNQDSSSTVECSEVPLDKGSKLTIGHRAVYNYLKVLLRLGSDSFKAEIARLDKHTEQLAHSVGVQQMPLPRIADPEIRAPITNQPGLLLPEPSTEKSAPPLFRIPKFRKQRRSTVAIRQTQPAGTRRKSALQERETMEVDLDSSTFPETTVVRDIRVRTAAMYVARKYRRARRRETTCSCCRQYNLKNHKQSEWVQCDYCIRWFHSLCAKVQHVAPGLQERQFRCPACHKHCIVE</sequence>
<dbReference type="PROSITE" id="PS50966">
    <property type="entry name" value="ZF_SWIM"/>
    <property type="match status" value="1"/>
</dbReference>
<accession>G7YQQ0</accession>
<dbReference type="PANTHER" id="PTHR31569:SF4">
    <property type="entry name" value="SWIM-TYPE DOMAIN-CONTAINING PROTEIN"/>
    <property type="match status" value="1"/>
</dbReference>
<dbReference type="CDD" id="cd15517">
    <property type="entry name" value="PHD_TCF19_like"/>
    <property type="match status" value="1"/>
</dbReference>
<gene>
    <name evidence="8" type="ORF">CLF_107521</name>
</gene>
<evidence type="ECO:0000256" key="4">
    <source>
        <dbReference type="PROSITE-ProRule" id="PRU00325"/>
    </source>
</evidence>
<evidence type="ECO:0000313" key="8">
    <source>
        <dbReference type="EMBL" id="GAA55280.1"/>
    </source>
</evidence>
<protein>
    <recommendedName>
        <fullName evidence="10">SWIM-type domain-containing protein</fullName>
    </recommendedName>
</protein>
<evidence type="ECO:0000256" key="3">
    <source>
        <dbReference type="ARBA" id="ARBA00022833"/>
    </source>
</evidence>
<evidence type="ECO:0000256" key="5">
    <source>
        <dbReference type="SAM" id="MobiDB-lite"/>
    </source>
</evidence>
<dbReference type="AlphaFoldDB" id="G7YQQ0"/>
<dbReference type="InterPro" id="IPR013083">
    <property type="entry name" value="Znf_RING/FYVE/PHD"/>
</dbReference>
<keyword evidence="9" id="KW-1185">Reference proteome</keyword>
<reference evidence="8" key="1">
    <citation type="journal article" date="2011" name="Genome Biol.">
        <title>The draft genome of the carcinogenic human liver fluke Clonorchis sinensis.</title>
        <authorList>
            <person name="Wang X."/>
            <person name="Chen W."/>
            <person name="Huang Y."/>
            <person name="Sun J."/>
            <person name="Men J."/>
            <person name="Liu H."/>
            <person name="Luo F."/>
            <person name="Guo L."/>
            <person name="Lv X."/>
            <person name="Deng C."/>
            <person name="Zhou C."/>
            <person name="Fan Y."/>
            <person name="Li X."/>
            <person name="Huang L."/>
            <person name="Hu Y."/>
            <person name="Liang C."/>
            <person name="Hu X."/>
            <person name="Xu J."/>
            <person name="Yu X."/>
        </authorList>
    </citation>
    <scope>NUCLEOTIDE SEQUENCE [LARGE SCALE GENOMIC DNA]</scope>
    <source>
        <strain evidence="8">Henan</strain>
    </source>
</reference>
<dbReference type="InterPro" id="IPR019787">
    <property type="entry name" value="Znf_PHD-finger"/>
</dbReference>
<feature type="domain" description="SWIM-type" evidence="7">
    <location>
        <begin position="510"/>
        <end position="543"/>
    </location>
</feature>
<organism evidence="8 9">
    <name type="scientific">Clonorchis sinensis</name>
    <name type="common">Chinese liver fluke</name>
    <dbReference type="NCBI Taxonomy" id="79923"/>
    <lineage>
        <taxon>Eukaryota</taxon>
        <taxon>Metazoa</taxon>
        <taxon>Spiralia</taxon>
        <taxon>Lophotrochozoa</taxon>
        <taxon>Platyhelminthes</taxon>
        <taxon>Trematoda</taxon>
        <taxon>Digenea</taxon>
        <taxon>Opisthorchiida</taxon>
        <taxon>Opisthorchiata</taxon>
        <taxon>Opisthorchiidae</taxon>
        <taxon>Clonorchis</taxon>
    </lineage>
</organism>
<evidence type="ECO:0000313" key="9">
    <source>
        <dbReference type="Proteomes" id="UP000008909"/>
    </source>
</evidence>
<dbReference type="GO" id="GO:0008270">
    <property type="term" value="F:zinc ion binding"/>
    <property type="evidence" value="ECO:0007669"/>
    <property type="project" value="UniProtKB-KW"/>
</dbReference>
<dbReference type="PROSITE" id="PS01359">
    <property type="entry name" value="ZF_PHD_1"/>
    <property type="match status" value="1"/>
</dbReference>
<dbReference type="Proteomes" id="UP000008909">
    <property type="component" value="Unassembled WGS sequence"/>
</dbReference>